<dbReference type="InterPro" id="IPR016163">
    <property type="entry name" value="Ald_DH_C"/>
</dbReference>
<dbReference type="RefSeq" id="WP_141320635.1">
    <property type="nucleotide sequence ID" value="NZ_BJOC01000029.1"/>
</dbReference>
<dbReference type="CDD" id="cd07112">
    <property type="entry name" value="ALDH_GABALDH-PuuC"/>
    <property type="match status" value="1"/>
</dbReference>
<feature type="active site" evidence="3">
    <location>
        <position position="268"/>
    </location>
</feature>
<name>A0A4Y4F3A9_9GAMM</name>
<evidence type="ECO:0000313" key="7">
    <source>
        <dbReference type="Proteomes" id="UP000319812"/>
    </source>
</evidence>
<dbReference type="InterPro" id="IPR016161">
    <property type="entry name" value="Ald_DH/histidinol_DH"/>
</dbReference>
<dbReference type="InterPro" id="IPR016162">
    <property type="entry name" value="Ald_DH_N"/>
</dbReference>
<dbReference type="OrthoDB" id="9812625at2"/>
<dbReference type="GO" id="GO:0004030">
    <property type="term" value="F:aldehyde dehydrogenase [NAD(P)+] activity"/>
    <property type="evidence" value="ECO:0007669"/>
    <property type="project" value="UniProtKB-ARBA"/>
</dbReference>
<evidence type="ECO:0000256" key="2">
    <source>
        <dbReference type="ARBA" id="ARBA00023002"/>
    </source>
</evidence>
<dbReference type="Gene3D" id="3.40.605.10">
    <property type="entry name" value="Aldehyde Dehydrogenase, Chain A, domain 1"/>
    <property type="match status" value="1"/>
</dbReference>
<dbReference type="FunFam" id="3.40.309.10:FF:000012">
    <property type="entry name" value="Betaine aldehyde dehydrogenase"/>
    <property type="match status" value="1"/>
</dbReference>
<dbReference type="PROSITE" id="PS00687">
    <property type="entry name" value="ALDEHYDE_DEHYDR_GLU"/>
    <property type="match status" value="1"/>
</dbReference>
<dbReference type="Proteomes" id="UP000319812">
    <property type="component" value="Unassembled WGS sequence"/>
</dbReference>
<dbReference type="AlphaFoldDB" id="A0A4Y4F3A9"/>
<dbReference type="Pfam" id="PF00171">
    <property type="entry name" value="Aldedh"/>
    <property type="match status" value="1"/>
</dbReference>
<keyword evidence="7" id="KW-1185">Reference proteome</keyword>
<dbReference type="InterPro" id="IPR016160">
    <property type="entry name" value="Ald_DH_CS_CYS"/>
</dbReference>
<keyword evidence="2 4" id="KW-0560">Oxidoreductase</keyword>
<comment type="similarity">
    <text evidence="1 4">Belongs to the aldehyde dehydrogenase family.</text>
</comment>
<dbReference type="PROSITE" id="PS00070">
    <property type="entry name" value="ALDEHYDE_DEHYDR_CYS"/>
    <property type="match status" value="1"/>
</dbReference>
<proteinExistence type="inferred from homology"/>
<dbReference type="Gene3D" id="3.40.309.10">
    <property type="entry name" value="Aldehyde Dehydrogenase, Chain A, domain 2"/>
    <property type="match status" value="1"/>
</dbReference>
<feature type="domain" description="Aldehyde dehydrogenase" evidence="5">
    <location>
        <begin position="30"/>
        <end position="495"/>
    </location>
</feature>
<comment type="caution">
    <text evidence="6">The sequence shown here is derived from an EMBL/GenBank/DDBJ whole genome shotgun (WGS) entry which is preliminary data.</text>
</comment>
<accession>A0A4Y4F3A9</accession>
<dbReference type="FunFam" id="3.40.605.10:FF:000001">
    <property type="entry name" value="Aldehyde dehydrogenase 1"/>
    <property type="match status" value="1"/>
</dbReference>
<dbReference type="SUPFAM" id="SSF53720">
    <property type="entry name" value="ALDH-like"/>
    <property type="match status" value="1"/>
</dbReference>
<evidence type="ECO:0000256" key="3">
    <source>
        <dbReference type="PROSITE-ProRule" id="PRU10007"/>
    </source>
</evidence>
<sequence length="501" mass="53358">MSDMLTKDAIAQQIEVLEYRNLAFIGGRFVPASSGETFETLNPATGEVLTQVAACGEDDVDLAVQAARRAFEAGVWSGLAPAERKAIMQRFADLIDEHCLELAVLEALEAGKPIGECFNVDIPDTANTIRWHAEAADKLYEAVAPTEKGVVATVTREPIGVVGAVLPWNFPAMMAGWKLGPALITGNSVVLKPAELTSLSTTRLAELAFEAGIPAGVLNVVTGLGHVAGKAIGLHPDVDLTAFTGSTEVGRKFLEYSAASNLKRVVLECGGKNPQVVMPDVSNLKAVATDVLASAFWNMGENCSAGSRLIVHRSIKDALLEEMQAQLASDWTLGDPLDPEVQLGALIEQAHMDKVLSHIEQARSEGLKAVTGGMRVQQESGGYFVPPTIFDEVAPEAAVAREEIFGPVLAVIPFDTEAEAIAIANDTCYGLAASLWSDDLNTVHRMAAAIRAGTVSINCFSEGDITTPFGGYKQSGFGGRDKSVYAHDQYCEIKTTWIQLS</sequence>
<evidence type="ECO:0000256" key="4">
    <source>
        <dbReference type="RuleBase" id="RU003345"/>
    </source>
</evidence>
<evidence type="ECO:0000313" key="6">
    <source>
        <dbReference type="EMBL" id="GED23185.1"/>
    </source>
</evidence>
<dbReference type="EMBL" id="BJOC01000029">
    <property type="protein sequence ID" value="GED23185.1"/>
    <property type="molecule type" value="Genomic_DNA"/>
</dbReference>
<evidence type="ECO:0000259" key="5">
    <source>
        <dbReference type="Pfam" id="PF00171"/>
    </source>
</evidence>
<dbReference type="PANTHER" id="PTHR11699">
    <property type="entry name" value="ALDEHYDE DEHYDROGENASE-RELATED"/>
    <property type="match status" value="1"/>
</dbReference>
<dbReference type="InterPro" id="IPR029510">
    <property type="entry name" value="Ald_DH_CS_GLU"/>
</dbReference>
<gene>
    <name evidence="6" type="primary">dhaL</name>
    <name evidence="6" type="ORF">HHA01_21620</name>
</gene>
<evidence type="ECO:0000256" key="1">
    <source>
        <dbReference type="ARBA" id="ARBA00009986"/>
    </source>
</evidence>
<dbReference type="InterPro" id="IPR015590">
    <property type="entry name" value="Aldehyde_DH_dom"/>
</dbReference>
<organism evidence="6 7">
    <name type="scientific">Halomonas halmophila</name>
    <dbReference type="NCBI Taxonomy" id="252"/>
    <lineage>
        <taxon>Bacteria</taxon>
        <taxon>Pseudomonadati</taxon>
        <taxon>Pseudomonadota</taxon>
        <taxon>Gammaproteobacteria</taxon>
        <taxon>Oceanospirillales</taxon>
        <taxon>Halomonadaceae</taxon>
        <taxon>Halomonas</taxon>
    </lineage>
</organism>
<protein>
    <submittedName>
        <fullName evidence="6">Aldehyde dehydrogenase</fullName>
    </submittedName>
</protein>
<reference evidence="6 7" key="1">
    <citation type="submission" date="2019-06" db="EMBL/GenBank/DDBJ databases">
        <title>Whole genome shotgun sequence of Halomonas halmophila NBRC 15537.</title>
        <authorList>
            <person name="Hosoyama A."/>
            <person name="Uohara A."/>
            <person name="Ohji S."/>
            <person name="Ichikawa N."/>
        </authorList>
    </citation>
    <scope>NUCLEOTIDE SEQUENCE [LARGE SCALE GENOMIC DNA]</scope>
    <source>
        <strain evidence="6 7">NBRC 15537</strain>
    </source>
</reference>